<feature type="transmembrane region" description="Helical" evidence="7">
    <location>
        <begin position="71"/>
        <end position="91"/>
    </location>
</feature>
<dbReference type="PANTHER" id="PTHR30151">
    <property type="entry name" value="ALKANE SULFONATE ABC TRANSPORTER-RELATED, MEMBRANE SUBUNIT"/>
    <property type="match status" value="1"/>
</dbReference>
<evidence type="ECO:0000313" key="9">
    <source>
        <dbReference type="EMBL" id="SMF02356.1"/>
    </source>
</evidence>
<organism evidence="9 10">
    <name type="scientific">Desulfovibrio gilichinskyi</name>
    <dbReference type="NCBI Taxonomy" id="1519643"/>
    <lineage>
        <taxon>Bacteria</taxon>
        <taxon>Pseudomonadati</taxon>
        <taxon>Thermodesulfobacteriota</taxon>
        <taxon>Desulfovibrionia</taxon>
        <taxon>Desulfovibrionales</taxon>
        <taxon>Desulfovibrionaceae</taxon>
        <taxon>Desulfovibrio</taxon>
    </lineage>
</organism>
<evidence type="ECO:0000256" key="3">
    <source>
        <dbReference type="ARBA" id="ARBA00022475"/>
    </source>
</evidence>
<evidence type="ECO:0000256" key="7">
    <source>
        <dbReference type="RuleBase" id="RU363032"/>
    </source>
</evidence>
<dbReference type="Proteomes" id="UP000192906">
    <property type="component" value="Unassembled WGS sequence"/>
</dbReference>
<feature type="transmembrane region" description="Helical" evidence="7">
    <location>
        <begin position="226"/>
        <end position="248"/>
    </location>
</feature>
<dbReference type="Pfam" id="PF00528">
    <property type="entry name" value="BPD_transp_1"/>
    <property type="match status" value="1"/>
</dbReference>
<feature type="transmembrane region" description="Helical" evidence="7">
    <location>
        <begin position="130"/>
        <end position="149"/>
    </location>
</feature>
<keyword evidence="5 7" id="KW-1133">Transmembrane helix</keyword>
<dbReference type="Gene3D" id="1.10.3720.10">
    <property type="entry name" value="MetI-like"/>
    <property type="match status" value="1"/>
</dbReference>
<feature type="domain" description="ABC transmembrane type-1" evidence="8">
    <location>
        <begin position="64"/>
        <end position="246"/>
    </location>
</feature>
<sequence length="263" mass="28940">MLHPAKTAWQKLNSIWYPSLGVALFIILWWMGSASYGSFILPSPLETCKALWQLILEGKALKAMWITTERALGGFLIASIIGSSVGIFAGLRPKLAQTLKPIAAILLGIPPIAWIVLALLWFGTTGFTPVFTVIVTTLPITFAVAVEGARTRDEELENMARSFKTPRAMLLWDVYLPHILSYLFPGWITALGLAWKVTVMAELLGSTDGIGANMAIARVNMDTAEALAWVTAVVALLLAVEFLLLEPLKHRLEPWRRKISQTS</sequence>
<dbReference type="PROSITE" id="PS50928">
    <property type="entry name" value="ABC_TM1"/>
    <property type="match status" value="1"/>
</dbReference>
<dbReference type="InterPro" id="IPR000515">
    <property type="entry name" value="MetI-like"/>
</dbReference>
<dbReference type="AlphaFoldDB" id="A0A1X7CSR8"/>
<dbReference type="STRING" id="1519643.SAMN06295933_1202"/>
<dbReference type="CDD" id="cd06261">
    <property type="entry name" value="TM_PBP2"/>
    <property type="match status" value="1"/>
</dbReference>
<evidence type="ECO:0000256" key="5">
    <source>
        <dbReference type="ARBA" id="ARBA00022989"/>
    </source>
</evidence>
<gene>
    <name evidence="9" type="ORF">SAMN06295933_1202</name>
</gene>
<dbReference type="PANTHER" id="PTHR30151:SF0">
    <property type="entry name" value="ABC TRANSPORTER PERMEASE PROTEIN MJ0413-RELATED"/>
    <property type="match status" value="1"/>
</dbReference>
<name>A0A1X7CSR8_9BACT</name>
<evidence type="ECO:0000256" key="6">
    <source>
        <dbReference type="ARBA" id="ARBA00023136"/>
    </source>
</evidence>
<dbReference type="GO" id="GO:0005886">
    <property type="term" value="C:plasma membrane"/>
    <property type="evidence" value="ECO:0007669"/>
    <property type="project" value="UniProtKB-SubCell"/>
</dbReference>
<feature type="transmembrane region" description="Helical" evidence="7">
    <location>
        <begin position="103"/>
        <end position="124"/>
    </location>
</feature>
<keyword evidence="3" id="KW-1003">Cell membrane</keyword>
<keyword evidence="2 7" id="KW-0813">Transport</keyword>
<accession>A0A1X7CSR8</accession>
<feature type="transmembrane region" description="Helical" evidence="7">
    <location>
        <begin position="170"/>
        <end position="195"/>
    </location>
</feature>
<proteinExistence type="inferred from homology"/>
<evidence type="ECO:0000313" key="10">
    <source>
        <dbReference type="Proteomes" id="UP000192906"/>
    </source>
</evidence>
<dbReference type="RefSeq" id="WP_085099799.1">
    <property type="nucleotide sequence ID" value="NZ_FWZU01000002.1"/>
</dbReference>
<keyword evidence="4 7" id="KW-0812">Transmembrane</keyword>
<dbReference type="SUPFAM" id="SSF161098">
    <property type="entry name" value="MetI-like"/>
    <property type="match status" value="1"/>
</dbReference>
<comment type="similarity">
    <text evidence="7">Belongs to the binding-protein-dependent transport system permease family.</text>
</comment>
<protein>
    <submittedName>
        <fullName evidence="9">NitT/TauT family transport system permease protein</fullName>
    </submittedName>
</protein>
<reference evidence="10" key="1">
    <citation type="submission" date="2017-04" db="EMBL/GenBank/DDBJ databases">
        <authorList>
            <person name="Varghese N."/>
            <person name="Submissions S."/>
        </authorList>
    </citation>
    <scope>NUCLEOTIDE SEQUENCE [LARGE SCALE GENOMIC DNA]</scope>
    <source>
        <strain evidence="10">K3S</strain>
    </source>
</reference>
<dbReference type="OrthoDB" id="5322475at2"/>
<evidence type="ECO:0000259" key="8">
    <source>
        <dbReference type="PROSITE" id="PS50928"/>
    </source>
</evidence>
<keyword evidence="6 7" id="KW-0472">Membrane</keyword>
<dbReference type="EMBL" id="FWZU01000002">
    <property type="protein sequence ID" value="SMF02356.1"/>
    <property type="molecule type" value="Genomic_DNA"/>
</dbReference>
<evidence type="ECO:0000256" key="4">
    <source>
        <dbReference type="ARBA" id="ARBA00022692"/>
    </source>
</evidence>
<comment type="subcellular location">
    <subcellularLocation>
        <location evidence="1 7">Cell membrane</location>
        <topology evidence="1 7">Multi-pass membrane protein</topology>
    </subcellularLocation>
</comment>
<dbReference type="GO" id="GO:0055085">
    <property type="term" value="P:transmembrane transport"/>
    <property type="evidence" value="ECO:0007669"/>
    <property type="project" value="InterPro"/>
</dbReference>
<feature type="transmembrane region" description="Helical" evidence="7">
    <location>
        <begin position="12"/>
        <end position="32"/>
    </location>
</feature>
<dbReference type="InterPro" id="IPR035906">
    <property type="entry name" value="MetI-like_sf"/>
</dbReference>
<keyword evidence="10" id="KW-1185">Reference proteome</keyword>
<evidence type="ECO:0000256" key="1">
    <source>
        <dbReference type="ARBA" id="ARBA00004651"/>
    </source>
</evidence>
<evidence type="ECO:0000256" key="2">
    <source>
        <dbReference type="ARBA" id="ARBA00022448"/>
    </source>
</evidence>